<reference evidence="1 2" key="1">
    <citation type="submission" date="2020-08" db="EMBL/GenBank/DDBJ databases">
        <title>Genomic Encyclopedia of Type Strains, Phase IV (KMG-IV): sequencing the most valuable type-strain genomes for metagenomic binning, comparative biology and taxonomic classification.</title>
        <authorList>
            <person name="Goeker M."/>
        </authorList>
    </citation>
    <scope>NUCLEOTIDE SEQUENCE [LARGE SCALE GENOMIC DNA]</scope>
    <source>
        <strain evidence="1 2">DSM 29007</strain>
    </source>
</reference>
<comment type="caution">
    <text evidence="1">The sequence shown here is derived from an EMBL/GenBank/DDBJ whole genome shotgun (WGS) entry which is preliminary data.</text>
</comment>
<evidence type="ECO:0000313" key="1">
    <source>
        <dbReference type="EMBL" id="MBB6070285.1"/>
    </source>
</evidence>
<keyword evidence="2" id="KW-1185">Reference proteome</keyword>
<name>A0A841GX57_9BACT</name>
<evidence type="ECO:0000313" key="2">
    <source>
        <dbReference type="Proteomes" id="UP000582837"/>
    </source>
</evidence>
<sequence>MIVTGSVAWYSETAAAQQTRGCPAASVSDSARVHQTVVLSFPGAREDLGLDSASVEEIAALTDPADAATCAALRSAVERHRRGALSRTIRLAFFRSGALFFVAASDPDRIMIDGPDGGVYILGRDMKVRFRVGT</sequence>
<gene>
    <name evidence="1" type="ORF">HNQ61_001904</name>
</gene>
<dbReference type="AlphaFoldDB" id="A0A841GX57"/>
<organism evidence="1 2">
    <name type="scientific">Longimicrobium terrae</name>
    <dbReference type="NCBI Taxonomy" id="1639882"/>
    <lineage>
        <taxon>Bacteria</taxon>
        <taxon>Pseudomonadati</taxon>
        <taxon>Gemmatimonadota</taxon>
        <taxon>Longimicrobiia</taxon>
        <taxon>Longimicrobiales</taxon>
        <taxon>Longimicrobiaceae</taxon>
        <taxon>Longimicrobium</taxon>
    </lineage>
</organism>
<dbReference type="RefSeq" id="WP_170035680.1">
    <property type="nucleotide sequence ID" value="NZ_JABDTL010000001.1"/>
</dbReference>
<dbReference type="EMBL" id="JACHIA010000004">
    <property type="protein sequence ID" value="MBB6070285.1"/>
    <property type="molecule type" value="Genomic_DNA"/>
</dbReference>
<dbReference type="Proteomes" id="UP000582837">
    <property type="component" value="Unassembled WGS sequence"/>
</dbReference>
<proteinExistence type="predicted"/>
<accession>A0A841GX57</accession>
<protein>
    <submittedName>
        <fullName evidence="1">Uncharacterized protein</fullName>
    </submittedName>
</protein>